<evidence type="ECO:0000256" key="5">
    <source>
        <dbReference type="ARBA" id="ARBA00023002"/>
    </source>
</evidence>
<dbReference type="GO" id="GO:0050661">
    <property type="term" value="F:NADP binding"/>
    <property type="evidence" value="ECO:0007669"/>
    <property type="project" value="InterPro"/>
</dbReference>
<keyword evidence="8" id="KW-1185">Reference proteome</keyword>
<evidence type="ECO:0000256" key="3">
    <source>
        <dbReference type="ARBA" id="ARBA00022643"/>
    </source>
</evidence>
<evidence type="ECO:0000256" key="1">
    <source>
        <dbReference type="ARBA" id="ARBA00001917"/>
    </source>
</evidence>
<dbReference type="InterPro" id="IPR044152">
    <property type="entry name" value="YqjM-like"/>
</dbReference>
<dbReference type="InterPro" id="IPR001155">
    <property type="entry name" value="OxRdtase_FMN_N"/>
</dbReference>
<dbReference type="Pfam" id="PF00724">
    <property type="entry name" value="Oxidored_FMN"/>
    <property type="match status" value="1"/>
</dbReference>
<dbReference type="GO" id="GO:0010181">
    <property type="term" value="F:FMN binding"/>
    <property type="evidence" value="ECO:0007669"/>
    <property type="project" value="InterPro"/>
</dbReference>
<feature type="domain" description="NADH:flavin oxidoreductase/NADH oxidase N-terminal" evidence="6">
    <location>
        <begin position="1"/>
        <end position="148"/>
    </location>
</feature>
<reference evidence="7 8" key="1">
    <citation type="journal article" date="2016" name="Nat. Commun.">
        <title>Extremotolerant tardigrade genome and improved radiotolerance of human cultured cells by tardigrade-unique protein.</title>
        <authorList>
            <person name="Hashimoto T."/>
            <person name="Horikawa D.D."/>
            <person name="Saito Y."/>
            <person name="Kuwahara H."/>
            <person name="Kozuka-Hata H."/>
            <person name="Shin-I T."/>
            <person name="Minakuchi Y."/>
            <person name="Ohishi K."/>
            <person name="Motoyama A."/>
            <person name="Aizu T."/>
            <person name="Enomoto A."/>
            <person name="Kondo K."/>
            <person name="Tanaka S."/>
            <person name="Hara Y."/>
            <person name="Koshikawa S."/>
            <person name="Sagara H."/>
            <person name="Miura T."/>
            <person name="Yokobori S."/>
            <person name="Miyagawa K."/>
            <person name="Suzuki Y."/>
            <person name="Kubo T."/>
            <person name="Oyama M."/>
            <person name="Kohara Y."/>
            <person name="Fujiyama A."/>
            <person name="Arakawa K."/>
            <person name="Katayama T."/>
            <person name="Toyoda A."/>
            <person name="Kunieda T."/>
        </authorList>
    </citation>
    <scope>NUCLEOTIDE SEQUENCE [LARGE SCALE GENOMIC DNA]</scope>
    <source>
        <strain evidence="7 8">YOKOZUNA-1</strain>
    </source>
</reference>
<dbReference type="Proteomes" id="UP000186922">
    <property type="component" value="Unassembled WGS sequence"/>
</dbReference>
<keyword evidence="2" id="KW-0285">Flavoprotein</keyword>
<dbReference type="AlphaFoldDB" id="A0A1D1WA20"/>
<keyword evidence="3" id="KW-0288">FMN</keyword>
<evidence type="ECO:0000259" key="6">
    <source>
        <dbReference type="Pfam" id="PF00724"/>
    </source>
</evidence>
<dbReference type="PANTHER" id="PTHR43303">
    <property type="entry name" value="NADPH DEHYDROGENASE C23G7.10C-RELATED"/>
    <property type="match status" value="1"/>
</dbReference>
<accession>A0A1D1WA20</accession>
<protein>
    <recommendedName>
        <fullName evidence="6">NADH:flavin oxidoreductase/NADH oxidase N-terminal domain-containing protein</fullName>
    </recommendedName>
</protein>
<dbReference type="EMBL" id="BDGG01000031">
    <property type="protein sequence ID" value="GAV09843.1"/>
    <property type="molecule type" value="Genomic_DNA"/>
</dbReference>
<proteinExistence type="predicted"/>
<dbReference type="PANTHER" id="PTHR43303:SF4">
    <property type="entry name" value="NADPH DEHYDROGENASE C23G7.10C-RELATED"/>
    <property type="match status" value="1"/>
</dbReference>
<evidence type="ECO:0000256" key="4">
    <source>
        <dbReference type="ARBA" id="ARBA00022857"/>
    </source>
</evidence>
<organism evidence="7 8">
    <name type="scientific">Ramazzottius varieornatus</name>
    <name type="common">Water bear</name>
    <name type="synonym">Tardigrade</name>
    <dbReference type="NCBI Taxonomy" id="947166"/>
    <lineage>
        <taxon>Eukaryota</taxon>
        <taxon>Metazoa</taxon>
        <taxon>Ecdysozoa</taxon>
        <taxon>Tardigrada</taxon>
        <taxon>Eutardigrada</taxon>
        <taxon>Parachela</taxon>
        <taxon>Hypsibioidea</taxon>
        <taxon>Ramazzottiidae</taxon>
        <taxon>Ramazzottius</taxon>
    </lineage>
</organism>
<sequence length="198" mass="21974">MCQYSAQDGFVNDWHFVHLGSRAVGGSGLLFTEATSISPEGRISPEDLGIWKDEHIPPLQRIVKFILAQNCVPAMQLAHAGRKASRSAPWKGSQLISPENGGWVTMGPSAIPNTDKEPPPAEMSREDITNSLQQWQDATARVQKAGFQLRANSFTFYDPRKFSKVFVNRKTKYVEMGVDKSTSTRSLFQVAYSVVVRG</sequence>
<dbReference type="GO" id="GO:0003959">
    <property type="term" value="F:NADPH dehydrogenase activity"/>
    <property type="evidence" value="ECO:0007669"/>
    <property type="project" value="InterPro"/>
</dbReference>
<evidence type="ECO:0000313" key="8">
    <source>
        <dbReference type="Proteomes" id="UP000186922"/>
    </source>
</evidence>
<keyword evidence="5" id="KW-0560">Oxidoreductase</keyword>
<evidence type="ECO:0000256" key="2">
    <source>
        <dbReference type="ARBA" id="ARBA00022630"/>
    </source>
</evidence>
<dbReference type="STRING" id="947166.A0A1D1WA20"/>
<comment type="caution">
    <text evidence="7">The sequence shown here is derived from an EMBL/GenBank/DDBJ whole genome shotgun (WGS) entry which is preliminary data.</text>
</comment>
<comment type="cofactor">
    <cofactor evidence="1">
        <name>FMN</name>
        <dbReference type="ChEBI" id="CHEBI:58210"/>
    </cofactor>
</comment>
<dbReference type="OrthoDB" id="72788at2759"/>
<gene>
    <name evidence="7" type="primary">RvY_19317</name>
    <name evidence="7" type="synonym">RvY_19317.3</name>
    <name evidence="7" type="ORF">RvY_19317-3</name>
</gene>
<dbReference type="InterPro" id="IPR013785">
    <property type="entry name" value="Aldolase_TIM"/>
</dbReference>
<evidence type="ECO:0000313" key="7">
    <source>
        <dbReference type="EMBL" id="GAV09843.1"/>
    </source>
</evidence>
<dbReference type="Gene3D" id="3.20.20.70">
    <property type="entry name" value="Aldolase class I"/>
    <property type="match status" value="1"/>
</dbReference>
<keyword evidence="4" id="KW-0521">NADP</keyword>
<dbReference type="SUPFAM" id="SSF51395">
    <property type="entry name" value="FMN-linked oxidoreductases"/>
    <property type="match status" value="1"/>
</dbReference>
<name>A0A1D1WA20_RAMVA</name>